<evidence type="ECO:0000313" key="2">
    <source>
        <dbReference type="Proteomes" id="UP000013085"/>
    </source>
</evidence>
<dbReference type="Proteomes" id="UP000013085">
    <property type="component" value="Unassembled WGS sequence"/>
</dbReference>
<proteinExistence type="predicted"/>
<dbReference type="PATRIC" id="fig|999408.3.peg.3877"/>
<dbReference type="AlphaFoldDB" id="A0A0E2H845"/>
<evidence type="ECO:0000313" key="1">
    <source>
        <dbReference type="EMBL" id="ENZ12481.1"/>
    </source>
</evidence>
<accession>A0A0E2H845</accession>
<gene>
    <name evidence="1" type="ORF">HMPREF1090_03612</name>
</gene>
<dbReference type="RefSeq" id="WP_002592786.1">
    <property type="nucleotide sequence ID" value="NZ_KB850979.1"/>
</dbReference>
<dbReference type="HOGENOM" id="CLU_1966719_0_0_9"/>
<reference evidence="1 2" key="1">
    <citation type="submission" date="2013-01" db="EMBL/GenBank/DDBJ databases">
        <title>The Genome Sequence of Clostridium clostridioforme 90A8.</title>
        <authorList>
            <consortium name="The Broad Institute Genome Sequencing Platform"/>
            <person name="Earl A."/>
            <person name="Ward D."/>
            <person name="Feldgarden M."/>
            <person name="Gevers D."/>
            <person name="Courvalin P."/>
            <person name="Lambert T."/>
            <person name="Walker B."/>
            <person name="Young S.K."/>
            <person name="Zeng Q."/>
            <person name="Gargeya S."/>
            <person name="Fitzgerald M."/>
            <person name="Haas B."/>
            <person name="Abouelleil A."/>
            <person name="Alvarado L."/>
            <person name="Arachchi H.M."/>
            <person name="Berlin A.M."/>
            <person name="Chapman S.B."/>
            <person name="Dewar J."/>
            <person name="Goldberg J."/>
            <person name="Griggs A."/>
            <person name="Gujja S."/>
            <person name="Hansen M."/>
            <person name="Howarth C."/>
            <person name="Imamovic A."/>
            <person name="Larimer J."/>
            <person name="McCowan C."/>
            <person name="Murphy C."/>
            <person name="Neiman D."/>
            <person name="Pearson M."/>
            <person name="Priest M."/>
            <person name="Roberts A."/>
            <person name="Saif S."/>
            <person name="Shea T."/>
            <person name="Sisk P."/>
            <person name="Sykes S."/>
            <person name="Wortman J."/>
            <person name="Nusbaum C."/>
            <person name="Birren B."/>
        </authorList>
    </citation>
    <scope>NUCLEOTIDE SEQUENCE [LARGE SCALE GENOMIC DNA]</scope>
    <source>
        <strain evidence="1 2">90A8</strain>
    </source>
</reference>
<sequence length="127" mass="14370">MLDISSLVYSRLINNEQMKKYLKGSGTTKNDTPSAFPYLYMKTLGEPTTSSSLQNKQCAIQAAFEITIYDSTSSTKAKQLIFLAADLMQKMGFTMNYGPTEIDRASTTEAYRWIARFKRTYCEGDLI</sequence>
<protein>
    <submittedName>
        <fullName evidence="1">Uncharacterized protein</fullName>
    </submittedName>
</protein>
<dbReference type="EMBL" id="AGYR01000039">
    <property type="protein sequence ID" value="ENZ12481.1"/>
    <property type="molecule type" value="Genomic_DNA"/>
</dbReference>
<organism evidence="1 2">
    <name type="scientific">[Clostridium] clostridioforme 90A8</name>
    <dbReference type="NCBI Taxonomy" id="999408"/>
    <lineage>
        <taxon>Bacteria</taxon>
        <taxon>Bacillati</taxon>
        <taxon>Bacillota</taxon>
        <taxon>Clostridia</taxon>
        <taxon>Lachnospirales</taxon>
        <taxon>Lachnospiraceae</taxon>
        <taxon>Enterocloster</taxon>
    </lineage>
</organism>
<comment type="caution">
    <text evidence="1">The sequence shown here is derived from an EMBL/GenBank/DDBJ whole genome shotgun (WGS) entry which is preliminary data.</text>
</comment>
<name>A0A0E2H845_9FIRM</name>